<keyword evidence="2" id="KW-1185">Reference proteome</keyword>
<accession>A0ACB8ESU6</accession>
<gene>
    <name evidence="1" type="ORF">K3G42_028916</name>
</gene>
<reference evidence="1" key="1">
    <citation type="submission" date="2021-08" db="EMBL/GenBank/DDBJ databases">
        <title>The first chromosome-level gecko genome reveals the dynamic sex chromosomes of Neotropical dwarf geckos (Sphaerodactylidae: Sphaerodactylus).</title>
        <authorList>
            <person name="Pinto B.J."/>
            <person name="Keating S.E."/>
            <person name="Gamble T."/>
        </authorList>
    </citation>
    <scope>NUCLEOTIDE SEQUENCE</scope>
    <source>
        <strain evidence="1">TG3544</strain>
    </source>
</reference>
<evidence type="ECO:0000313" key="1">
    <source>
        <dbReference type="EMBL" id="KAH7995854.1"/>
    </source>
</evidence>
<sequence>MLDRPAPPPPEPVLKRHRLGGGADGSLLHGCWAPLGTRPPPAQSTLRYNQHPEKRDTFALDVETLPKECNRTTKKYFDIHLQVSYTGERERSNMVLIEVEMLSGHIPVKKSVKRLLEKPLVKKVEFDPDKVIIYLDELDNTEQCYTFSAEQEFEVKDLKSGVAKVYDYYNPGQDYSHDHYSHLQLF</sequence>
<organism evidence="1 2">
    <name type="scientific">Sphaerodactylus townsendi</name>
    <dbReference type="NCBI Taxonomy" id="933632"/>
    <lineage>
        <taxon>Eukaryota</taxon>
        <taxon>Metazoa</taxon>
        <taxon>Chordata</taxon>
        <taxon>Craniata</taxon>
        <taxon>Vertebrata</taxon>
        <taxon>Euteleostomi</taxon>
        <taxon>Lepidosauria</taxon>
        <taxon>Squamata</taxon>
        <taxon>Bifurcata</taxon>
        <taxon>Gekkota</taxon>
        <taxon>Sphaerodactylidae</taxon>
        <taxon>Sphaerodactylus</taxon>
    </lineage>
</organism>
<dbReference type="Proteomes" id="UP000827872">
    <property type="component" value="Linkage Group LG07"/>
</dbReference>
<proteinExistence type="predicted"/>
<evidence type="ECO:0000313" key="2">
    <source>
        <dbReference type="Proteomes" id="UP000827872"/>
    </source>
</evidence>
<name>A0ACB8ESU6_9SAUR</name>
<protein>
    <submittedName>
        <fullName evidence="1">Uncharacterized protein</fullName>
    </submittedName>
</protein>
<comment type="caution">
    <text evidence="1">The sequence shown here is derived from an EMBL/GenBank/DDBJ whole genome shotgun (WGS) entry which is preliminary data.</text>
</comment>
<dbReference type="EMBL" id="CM037620">
    <property type="protein sequence ID" value="KAH7995854.1"/>
    <property type="molecule type" value="Genomic_DNA"/>
</dbReference>